<dbReference type="AlphaFoldDB" id="A0A2G9GXW4"/>
<keyword evidence="2" id="KW-1185">Reference proteome</keyword>
<evidence type="ECO:0000313" key="1">
    <source>
        <dbReference type="EMBL" id="PIN10045.1"/>
    </source>
</evidence>
<dbReference type="Proteomes" id="UP000231279">
    <property type="component" value="Unassembled WGS sequence"/>
</dbReference>
<dbReference type="EMBL" id="NKXS01003341">
    <property type="protein sequence ID" value="PIN10045.1"/>
    <property type="molecule type" value="Genomic_DNA"/>
</dbReference>
<protein>
    <submittedName>
        <fullName evidence="1">Uncharacterized protein</fullName>
    </submittedName>
</protein>
<comment type="caution">
    <text evidence="1">The sequence shown here is derived from an EMBL/GenBank/DDBJ whole genome shotgun (WGS) entry which is preliminary data.</text>
</comment>
<name>A0A2G9GXW4_9LAMI</name>
<proteinExistence type="predicted"/>
<evidence type="ECO:0000313" key="2">
    <source>
        <dbReference type="Proteomes" id="UP000231279"/>
    </source>
</evidence>
<gene>
    <name evidence="1" type="ORF">CDL12_17370</name>
</gene>
<reference evidence="2" key="1">
    <citation type="journal article" date="2018" name="Gigascience">
        <title>Genome assembly of the Pink Ipe (Handroanthus impetiginosus, Bignoniaceae), a highly valued, ecologically keystone Neotropical timber forest tree.</title>
        <authorList>
            <person name="Silva-Junior O.B."/>
            <person name="Grattapaglia D."/>
            <person name="Novaes E."/>
            <person name="Collevatti R.G."/>
        </authorList>
    </citation>
    <scope>NUCLEOTIDE SEQUENCE [LARGE SCALE GENOMIC DNA]</scope>
    <source>
        <strain evidence="2">cv. UFG-1</strain>
    </source>
</reference>
<accession>A0A2G9GXW4</accession>
<sequence>MTLFLISIHMEISKALFCMSRCTGFGNWDRRGCAKMPLLYCQWIKSDFARERFSSLACIFYYISINMLLVCKARMVVVGGKFVLYISSLIRHGTGINAATASIHIS</sequence>
<organism evidence="1 2">
    <name type="scientific">Handroanthus impetiginosus</name>
    <dbReference type="NCBI Taxonomy" id="429701"/>
    <lineage>
        <taxon>Eukaryota</taxon>
        <taxon>Viridiplantae</taxon>
        <taxon>Streptophyta</taxon>
        <taxon>Embryophyta</taxon>
        <taxon>Tracheophyta</taxon>
        <taxon>Spermatophyta</taxon>
        <taxon>Magnoliopsida</taxon>
        <taxon>eudicotyledons</taxon>
        <taxon>Gunneridae</taxon>
        <taxon>Pentapetalae</taxon>
        <taxon>asterids</taxon>
        <taxon>lamiids</taxon>
        <taxon>Lamiales</taxon>
        <taxon>Bignoniaceae</taxon>
        <taxon>Crescentiina</taxon>
        <taxon>Tabebuia alliance</taxon>
        <taxon>Handroanthus</taxon>
    </lineage>
</organism>